<dbReference type="EMBL" id="NBNE01003279">
    <property type="protein sequence ID" value="OWZ08093.1"/>
    <property type="molecule type" value="Genomic_DNA"/>
</dbReference>
<reference evidence="6" key="1">
    <citation type="submission" date="2017-03" db="EMBL/GenBank/DDBJ databases">
        <title>Phytopthora megakarya and P. palmivora, two closely related causual agents of cacao black pod achieved similar genome size and gene model numbers by different mechanisms.</title>
        <authorList>
            <person name="Ali S."/>
            <person name="Shao J."/>
            <person name="Larry D.J."/>
            <person name="Kronmiller B."/>
            <person name="Shen D."/>
            <person name="Strem M.D."/>
            <person name="Melnick R.L."/>
            <person name="Guiltinan M.J."/>
            <person name="Tyler B.M."/>
            <person name="Meinhardt L.W."/>
            <person name="Bailey B.A."/>
        </authorList>
    </citation>
    <scope>NUCLEOTIDE SEQUENCE [LARGE SCALE GENOMIC DNA]</scope>
    <source>
        <strain evidence="6">zdho120</strain>
    </source>
</reference>
<dbReference type="Gene3D" id="3.30.70.330">
    <property type="match status" value="1"/>
</dbReference>
<evidence type="ECO:0000313" key="6">
    <source>
        <dbReference type="Proteomes" id="UP000198211"/>
    </source>
</evidence>
<feature type="compositionally biased region" description="Basic residues" evidence="3">
    <location>
        <begin position="314"/>
        <end position="323"/>
    </location>
</feature>
<gene>
    <name evidence="5" type="ORF">PHMEG_00019419</name>
</gene>
<evidence type="ECO:0000256" key="3">
    <source>
        <dbReference type="SAM" id="MobiDB-lite"/>
    </source>
</evidence>
<evidence type="ECO:0000259" key="4">
    <source>
        <dbReference type="PROSITE" id="PS50102"/>
    </source>
</evidence>
<feature type="region of interest" description="Disordered" evidence="3">
    <location>
        <begin position="1"/>
        <end position="24"/>
    </location>
</feature>
<name>A0A225VRM6_9STRA</name>
<dbReference type="SUPFAM" id="SSF54928">
    <property type="entry name" value="RNA-binding domain, RBD"/>
    <property type="match status" value="2"/>
</dbReference>
<keyword evidence="1 2" id="KW-0694">RNA-binding</keyword>
<dbReference type="InterPro" id="IPR035979">
    <property type="entry name" value="RBD_domain_sf"/>
</dbReference>
<dbReference type="GO" id="GO:0005737">
    <property type="term" value="C:cytoplasm"/>
    <property type="evidence" value="ECO:0007669"/>
    <property type="project" value="TreeGrafter"/>
</dbReference>
<dbReference type="GO" id="GO:0005654">
    <property type="term" value="C:nucleoplasm"/>
    <property type="evidence" value="ECO:0007669"/>
    <property type="project" value="TreeGrafter"/>
</dbReference>
<dbReference type="STRING" id="4795.A0A225VRM6"/>
<feature type="region of interest" description="Disordered" evidence="3">
    <location>
        <begin position="129"/>
        <end position="153"/>
    </location>
</feature>
<organism evidence="5 6">
    <name type="scientific">Phytophthora megakarya</name>
    <dbReference type="NCBI Taxonomy" id="4795"/>
    <lineage>
        <taxon>Eukaryota</taxon>
        <taxon>Sar</taxon>
        <taxon>Stramenopiles</taxon>
        <taxon>Oomycota</taxon>
        <taxon>Peronosporomycetes</taxon>
        <taxon>Peronosporales</taxon>
        <taxon>Peronosporaceae</taxon>
        <taxon>Phytophthora</taxon>
    </lineage>
</organism>
<proteinExistence type="predicted"/>
<feature type="region of interest" description="Disordered" evidence="3">
    <location>
        <begin position="412"/>
        <end position="433"/>
    </location>
</feature>
<dbReference type="GO" id="GO:0000398">
    <property type="term" value="P:mRNA splicing, via spliceosome"/>
    <property type="evidence" value="ECO:0007669"/>
    <property type="project" value="TreeGrafter"/>
</dbReference>
<feature type="region of interest" description="Disordered" evidence="3">
    <location>
        <begin position="523"/>
        <end position="543"/>
    </location>
</feature>
<dbReference type="GO" id="GO:0061574">
    <property type="term" value="C:ASAP complex"/>
    <property type="evidence" value="ECO:0007669"/>
    <property type="project" value="TreeGrafter"/>
</dbReference>
<feature type="domain" description="RRM" evidence="4">
    <location>
        <begin position="42"/>
        <end position="106"/>
    </location>
</feature>
<keyword evidence="6" id="KW-1185">Reference proteome</keyword>
<dbReference type="AlphaFoldDB" id="A0A225VRM6"/>
<feature type="non-terminal residue" evidence="5">
    <location>
        <position position="1"/>
    </location>
</feature>
<dbReference type="CDD" id="cd00590">
    <property type="entry name" value="RRM_SF"/>
    <property type="match status" value="1"/>
</dbReference>
<dbReference type="InterPro" id="IPR012677">
    <property type="entry name" value="Nucleotide-bd_a/b_plait_sf"/>
</dbReference>
<dbReference type="PANTHER" id="PTHR15481:SF0">
    <property type="entry name" value="LD23870P-RELATED"/>
    <property type="match status" value="1"/>
</dbReference>
<dbReference type="Pfam" id="PF00076">
    <property type="entry name" value="RRM_1"/>
    <property type="match status" value="2"/>
</dbReference>
<feature type="region of interest" description="Disordered" evidence="3">
    <location>
        <begin position="292"/>
        <end position="377"/>
    </location>
</feature>
<accession>A0A225VRM6</accession>
<sequence length="543" mass="60181">MEDQNGGRAAPDASTFSPEATPATTASNPRLFIVCGRDRKVDELRAIFSTCGTIKHLHLALDRSKKSRGFAFLQYEDPANATAAIDKLDHMKLDDGHILKVTVAKERPVGSNGKLKRDQHARQDLDEKAAGGLQDAQLPGKRQRSSPPVAAHPLGLSPVTPAFLLGSRRLEGFGTDPVKLARFKMKTGIAGHLSLLNDKARPMKPKEGQNQVEQVLCAMLIVVDQNETQNQENCDLFTTYQRVVSDPNLANKQKLTIVVPGDKEEIEENTTDSLTSSIRSVSLAATPMTARRTDFNSLETPKVSREGETLPPFRSKHQLRRRRQSLDGSGSSTEDGPDGSGVRRKRSNTTTSPPSIKAQIRAHPPPSSPPRNFLDRSGISLSRGLLKVEIASKKCKRQSSDDAIEEPYRLAKQQATQERREHEGGIIDRGCTRPNIDDVDNDYGNNRDIKLEFKTEPTEPARTKLFFTSTYKFTEQELEAMFAVYGDFESAELVKSFGRIKTMAYIHYSKSCTAALVVTSFREESSQGDEDPERPEFMTILEA</sequence>
<feature type="compositionally biased region" description="Basic and acidic residues" evidence="3">
    <location>
        <begin position="417"/>
        <end position="426"/>
    </location>
</feature>
<evidence type="ECO:0000313" key="5">
    <source>
        <dbReference type="EMBL" id="OWZ08093.1"/>
    </source>
</evidence>
<dbReference type="PROSITE" id="PS50102">
    <property type="entry name" value="RRM"/>
    <property type="match status" value="1"/>
</dbReference>
<protein>
    <recommendedName>
        <fullName evidence="4">RRM domain-containing protein</fullName>
    </recommendedName>
</protein>
<evidence type="ECO:0000256" key="1">
    <source>
        <dbReference type="ARBA" id="ARBA00022884"/>
    </source>
</evidence>
<dbReference type="InterPro" id="IPR000504">
    <property type="entry name" value="RRM_dom"/>
</dbReference>
<dbReference type="SMART" id="SM00360">
    <property type="entry name" value="RRM"/>
    <property type="match status" value="2"/>
</dbReference>
<dbReference type="PANTHER" id="PTHR15481">
    <property type="entry name" value="RIBONUCLEIC ACID BINDING PROTEIN S1"/>
    <property type="match status" value="1"/>
</dbReference>
<dbReference type="OrthoDB" id="439808at2759"/>
<dbReference type="Proteomes" id="UP000198211">
    <property type="component" value="Unassembled WGS sequence"/>
</dbReference>
<evidence type="ECO:0000256" key="2">
    <source>
        <dbReference type="PROSITE-ProRule" id="PRU00176"/>
    </source>
</evidence>
<feature type="compositionally biased region" description="Polar residues" evidence="3">
    <location>
        <begin position="14"/>
        <end position="24"/>
    </location>
</feature>
<dbReference type="GO" id="GO:0003723">
    <property type="term" value="F:RNA binding"/>
    <property type="evidence" value="ECO:0007669"/>
    <property type="project" value="UniProtKB-UniRule"/>
</dbReference>
<comment type="caution">
    <text evidence="5">The sequence shown here is derived from an EMBL/GenBank/DDBJ whole genome shotgun (WGS) entry which is preliminary data.</text>
</comment>